<organism evidence="2 3">
    <name type="scientific">Camelina sativa</name>
    <name type="common">False flax</name>
    <name type="synonym">Myagrum sativum</name>
    <dbReference type="NCBI Taxonomy" id="90675"/>
    <lineage>
        <taxon>Eukaryota</taxon>
        <taxon>Viridiplantae</taxon>
        <taxon>Streptophyta</taxon>
        <taxon>Embryophyta</taxon>
        <taxon>Tracheophyta</taxon>
        <taxon>Spermatophyta</taxon>
        <taxon>Magnoliopsida</taxon>
        <taxon>eudicotyledons</taxon>
        <taxon>Gunneridae</taxon>
        <taxon>Pentapetalae</taxon>
        <taxon>rosids</taxon>
        <taxon>malvids</taxon>
        <taxon>Brassicales</taxon>
        <taxon>Brassicaceae</taxon>
        <taxon>Camelineae</taxon>
        <taxon>Camelina</taxon>
    </lineage>
</organism>
<feature type="region of interest" description="Disordered" evidence="1">
    <location>
        <begin position="86"/>
        <end position="149"/>
    </location>
</feature>
<reference evidence="2" key="1">
    <citation type="journal article" date="2014" name="Nat. Commun.">
        <title>The emerging biofuel crop Camelina sativa retains a highly undifferentiated hexaploid genome structure.</title>
        <authorList>
            <person name="Kagale S."/>
            <person name="Koh C."/>
            <person name="Nixon J."/>
            <person name="Bollina V."/>
            <person name="Clarke W.E."/>
            <person name="Tuteja R."/>
            <person name="Spillane C."/>
            <person name="Robinson S.J."/>
            <person name="Links M.G."/>
            <person name="Clarke C."/>
            <person name="Higgins E.E."/>
            <person name="Huebert T."/>
            <person name="Sharpe A.G."/>
            <person name="Parkin I.A."/>
        </authorList>
    </citation>
    <scope>NUCLEOTIDE SEQUENCE [LARGE SCALE GENOMIC DNA]</scope>
    <source>
        <strain evidence="2">cv. DH55</strain>
    </source>
</reference>
<name>A0ABM0XKM6_CAMSA</name>
<dbReference type="RefSeq" id="XP_010487360.1">
    <property type="nucleotide sequence ID" value="XM_010489058.2"/>
</dbReference>
<evidence type="ECO:0000256" key="1">
    <source>
        <dbReference type="SAM" id="MobiDB-lite"/>
    </source>
</evidence>
<reference evidence="3" key="2">
    <citation type="submission" date="2025-08" db="UniProtKB">
        <authorList>
            <consortium name="RefSeq"/>
        </authorList>
    </citation>
    <scope>IDENTIFICATION</scope>
    <source>
        <tissue evidence="3">Leaf</tissue>
    </source>
</reference>
<evidence type="ECO:0000313" key="2">
    <source>
        <dbReference type="Proteomes" id="UP000694864"/>
    </source>
</evidence>
<feature type="compositionally biased region" description="Acidic residues" evidence="1">
    <location>
        <begin position="99"/>
        <end position="141"/>
    </location>
</feature>
<sequence length="149" mass="16925">MASVSSSAARSFIRDGKSAVNLLRVRTANLTETVQNNGPAIRSLLRLNQKPASQYPVFPKTFPVTQTGFRVGVVQLEDVSERIGKMEAAHGKRVVNNNEDVDTEEEEETDFDEDEIDDVDIDDDDEEFEDIDEDDEEEEEEPKYTRKKK</sequence>
<gene>
    <name evidence="3" type="primary">LOC104765365</name>
</gene>
<accession>A0ABM0XKM6</accession>
<protein>
    <submittedName>
        <fullName evidence="3">Phosphopantothenoylcysteine decarboxylase subunit VHS3-like</fullName>
    </submittedName>
</protein>
<keyword evidence="2" id="KW-1185">Reference proteome</keyword>
<dbReference type="GeneID" id="104765365"/>
<dbReference type="Proteomes" id="UP000694864">
    <property type="component" value="Chromosome 19"/>
</dbReference>
<proteinExistence type="predicted"/>
<evidence type="ECO:0000313" key="3">
    <source>
        <dbReference type="RefSeq" id="XP_010487360.1"/>
    </source>
</evidence>